<dbReference type="Gene3D" id="2.60.40.790">
    <property type="match status" value="1"/>
</dbReference>
<accession>A0AAW2HYB9</accession>
<dbReference type="CDD" id="cd06467">
    <property type="entry name" value="p23_NUDC_like"/>
    <property type="match status" value="1"/>
</dbReference>
<sequence>MPQDGLSFFDEKRGTVKAKTDWGYWWQTVQEVHVQVNLPEGTKSKEIKVDIKPNYIKCDVKGKTIFEGPFPRTVHAEESVWTLEDGVLCILLPKADYSVKEDMWESLIADGVFQPDPWTLHEMRKDLDLERFQIENPGMDFSKAKLSKNYDKLPGWSNERLAELKKKSEEVADKIGTSES</sequence>
<dbReference type="PANTHER" id="PTHR12356:SF18">
    <property type="entry name" value="NUDC DOMAIN-CONTAINING PROTEIN 2"/>
    <property type="match status" value="1"/>
</dbReference>
<dbReference type="PANTHER" id="PTHR12356">
    <property type="entry name" value="NUCLEAR MOVEMENT PROTEIN NUDC"/>
    <property type="match status" value="1"/>
</dbReference>
<dbReference type="AlphaFoldDB" id="A0AAW2HYB9"/>
<proteinExistence type="predicted"/>
<evidence type="ECO:0000259" key="1">
    <source>
        <dbReference type="PROSITE" id="PS51203"/>
    </source>
</evidence>
<dbReference type="GO" id="GO:0051082">
    <property type="term" value="F:unfolded protein binding"/>
    <property type="evidence" value="ECO:0007669"/>
    <property type="project" value="TreeGrafter"/>
</dbReference>
<dbReference type="PROSITE" id="PS51203">
    <property type="entry name" value="CS"/>
    <property type="match status" value="1"/>
</dbReference>
<dbReference type="EMBL" id="JARGDH010000003">
    <property type="protein sequence ID" value="KAL0274315.1"/>
    <property type="molecule type" value="Genomic_DNA"/>
</dbReference>
<dbReference type="SUPFAM" id="SSF49764">
    <property type="entry name" value="HSP20-like chaperones"/>
    <property type="match status" value="1"/>
</dbReference>
<dbReference type="GO" id="GO:0006457">
    <property type="term" value="P:protein folding"/>
    <property type="evidence" value="ECO:0007669"/>
    <property type="project" value="TreeGrafter"/>
</dbReference>
<evidence type="ECO:0000313" key="2">
    <source>
        <dbReference type="EMBL" id="KAL0274315.1"/>
    </source>
</evidence>
<name>A0AAW2HYB9_9NEOP</name>
<protein>
    <recommendedName>
        <fullName evidence="1">CS domain-containing protein</fullName>
    </recommendedName>
</protein>
<comment type="caution">
    <text evidence="2">The sequence shown here is derived from an EMBL/GenBank/DDBJ whole genome shotgun (WGS) entry which is preliminary data.</text>
</comment>
<gene>
    <name evidence="2" type="ORF">PYX00_006768</name>
</gene>
<dbReference type="Pfam" id="PF04969">
    <property type="entry name" value="CS"/>
    <property type="match status" value="1"/>
</dbReference>
<feature type="domain" description="CS" evidence="1">
    <location>
        <begin position="18"/>
        <end position="108"/>
    </location>
</feature>
<dbReference type="InterPro" id="IPR007052">
    <property type="entry name" value="CS_dom"/>
</dbReference>
<dbReference type="Gene3D" id="1.20.5.740">
    <property type="entry name" value="Single helix bin"/>
    <property type="match status" value="1"/>
</dbReference>
<organism evidence="2">
    <name type="scientific">Menopon gallinae</name>
    <name type="common">poultry shaft louse</name>
    <dbReference type="NCBI Taxonomy" id="328185"/>
    <lineage>
        <taxon>Eukaryota</taxon>
        <taxon>Metazoa</taxon>
        <taxon>Ecdysozoa</taxon>
        <taxon>Arthropoda</taxon>
        <taxon>Hexapoda</taxon>
        <taxon>Insecta</taxon>
        <taxon>Pterygota</taxon>
        <taxon>Neoptera</taxon>
        <taxon>Paraneoptera</taxon>
        <taxon>Psocodea</taxon>
        <taxon>Troctomorpha</taxon>
        <taxon>Phthiraptera</taxon>
        <taxon>Amblycera</taxon>
        <taxon>Menoponidae</taxon>
        <taxon>Menopon</taxon>
    </lineage>
</organism>
<reference evidence="2" key="1">
    <citation type="journal article" date="2024" name="Gigascience">
        <title>Chromosome-level genome of the poultry shaft louse Menopon gallinae provides insight into the host-switching and adaptive evolution of parasitic lice.</title>
        <authorList>
            <person name="Xu Y."/>
            <person name="Ma L."/>
            <person name="Liu S."/>
            <person name="Liang Y."/>
            <person name="Liu Q."/>
            <person name="He Z."/>
            <person name="Tian L."/>
            <person name="Duan Y."/>
            <person name="Cai W."/>
            <person name="Li H."/>
            <person name="Song F."/>
        </authorList>
    </citation>
    <scope>NUCLEOTIDE SEQUENCE</scope>
    <source>
        <strain evidence="2">Cailab_2023a</strain>
    </source>
</reference>
<dbReference type="InterPro" id="IPR037898">
    <property type="entry name" value="NudC_fam"/>
</dbReference>
<dbReference type="InterPro" id="IPR008978">
    <property type="entry name" value="HSP20-like_chaperone"/>
</dbReference>
<dbReference type="GO" id="GO:0005737">
    <property type="term" value="C:cytoplasm"/>
    <property type="evidence" value="ECO:0007669"/>
    <property type="project" value="TreeGrafter"/>
</dbReference>